<dbReference type="InterPro" id="IPR008030">
    <property type="entry name" value="NmrA-like"/>
</dbReference>
<dbReference type="Gene3D" id="3.90.25.10">
    <property type="entry name" value="UDP-galactose 4-epimerase, domain 1"/>
    <property type="match status" value="1"/>
</dbReference>
<dbReference type="AlphaFoldDB" id="A0A318ZPP5"/>
<comment type="similarity">
    <text evidence="1">Belongs to the NmrA-type oxidoreductase family.</text>
</comment>
<dbReference type="PANTHER" id="PTHR42748">
    <property type="entry name" value="NITROGEN METABOLITE REPRESSION PROTEIN NMRA FAMILY MEMBER"/>
    <property type="match status" value="1"/>
</dbReference>
<keyword evidence="5" id="KW-1185">Reference proteome</keyword>
<sequence length="340" mass="37192">MPLAFLITGATGNQGSAVINALLAQELDVEILAVTRNPHSSASRRLTQRSAQIKLVQGDLDHPAQIFENAKKLATLPISGVFSVQNPFAQGQGVLKEEHQGKALIDEALAQHIPHFVYSSVDRGGDASSDNPTTIPHFRSKHRIEQHLFTRTREAEIQAATTTAAADANNTTATPTTTTTTAAAAAATGAMTWTVLRPTFFFENLAPTAGFAGKVTATAWDAYLQGKPLQCVSVSDVGYFAAMALVRAAQFRNQCLSLAGDDLTYEHLQRTVRAKTGRPLPTTYRVLCYLVLWVMGDPRTMFTWFYDQGYGADIPRLRKLYPGLKNLDGWLEESEWVKKP</sequence>
<keyword evidence="2" id="KW-0521">NADP</keyword>
<dbReference type="Proteomes" id="UP000248349">
    <property type="component" value="Unassembled WGS sequence"/>
</dbReference>
<dbReference type="InterPro" id="IPR051164">
    <property type="entry name" value="NmrA-like_oxidored"/>
</dbReference>
<dbReference type="Pfam" id="PF05368">
    <property type="entry name" value="NmrA"/>
    <property type="match status" value="1"/>
</dbReference>
<dbReference type="RefSeq" id="XP_025435573.1">
    <property type="nucleotide sequence ID" value="XM_025578951.1"/>
</dbReference>
<dbReference type="PANTHER" id="PTHR42748:SF7">
    <property type="entry name" value="NMRA LIKE REDOX SENSOR 1-RELATED"/>
    <property type="match status" value="1"/>
</dbReference>
<dbReference type="SUPFAM" id="SSF51735">
    <property type="entry name" value="NAD(P)-binding Rossmann-fold domains"/>
    <property type="match status" value="1"/>
</dbReference>
<dbReference type="EMBL" id="KZ821218">
    <property type="protein sequence ID" value="PYH49591.1"/>
    <property type="molecule type" value="Genomic_DNA"/>
</dbReference>
<dbReference type="GeneID" id="37080180"/>
<dbReference type="Gene3D" id="3.40.50.720">
    <property type="entry name" value="NAD(P)-binding Rossmann-like Domain"/>
    <property type="match status" value="1"/>
</dbReference>
<accession>A0A318ZPP5</accession>
<dbReference type="GO" id="GO:0005634">
    <property type="term" value="C:nucleus"/>
    <property type="evidence" value="ECO:0007669"/>
    <property type="project" value="TreeGrafter"/>
</dbReference>
<feature type="domain" description="NmrA-like" evidence="3">
    <location>
        <begin position="6"/>
        <end position="284"/>
    </location>
</feature>
<evidence type="ECO:0000256" key="1">
    <source>
        <dbReference type="ARBA" id="ARBA00006328"/>
    </source>
</evidence>
<dbReference type="STRING" id="1450539.A0A318ZPP5"/>
<dbReference type="InterPro" id="IPR036291">
    <property type="entry name" value="NAD(P)-bd_dom_sf"/>
</dbReference>
<organism evidence="4 5">
    <name type="scientific">Aspergillus saccharolyticus JOP 1030-1</name>
    <dbReference type="NCBI Taxonomy" id="1450539"/>
    <lineage>
        <taxon>Eukaryota</taxon>
        <taxon>Fungi</taxon>
        <taxon>Dikarya</taxon>
        <taxon>Ascomycota</taxon>
        <taxon>Pezizomycotina</taxon>
        <taxon>Eurotiomycetes</taxon>
        <taxon>Eurotiomycetidae</taxon>
        <taxon>Eurotiales</taxon>
        <taxon>Aspergillaceae</taxon>
        <taxon>Aspergillus</taxon>
        <taxon>Aspergillus subgen. Circumdati</taxon>
    </lineage>
</organism>
<proteinExistence type="inferred from homology"/>
<reference evidence="4 5" key="1">
    <citation type="submission" date="2016-12" db="EMBL/GenBank/DDBJ databases">
        <title>The genomes of Aspergillus section Nigri reveals drivers in fungal speciation.</title>
        <authorList>
            <consortium name="DOE Joint Genome Institute"/>
            <person name="Vesth T.C."/>
            <person name="Nybo J."/>
            <person name="Theobald S."/>
            <person name="Brandl J."/>
            <person name="Frisvad J.C."/>
            <person name="Nielsen K.F."/>
            <person name="Lyhne E.K."/>
            <person name="Kogle M.E."/>
            <person name="Kuo A."/>
            <person name="Riley R."/>
            <person name="Clum A."/>
            <person name="Nolan M."/>
            <person name="Lipzen A."/>
            <person name="Salamov A."/>
            <person name="Henrissat B."/>
            <person name="Wiebenga A."/>
            <person name="De Vries R.P."/>
            <person name="Grigoriev I.V."/>
            <person name="Mortensen U.H."/>
            <person name="Andersen M.R."/>
            <person name="Baker S.E."/>
        </authorList>
    </citation>
    <scope>NUCLEOTIDE SEQUENCE [LARGE SCALE GENOMIC DNA]</scope>
    <source>
        <strain evidence="4 5">JOP 1030-1</strain>
    </source>
</reference>
<gene>
    <name evidence="4" type="ORF">BP01DRAFT_412526</name>
</gene>
<name>A0A318ZPP5_9EURO</name>
<evidence type="ECO:0000313" key="5">
    <source>
        <dbReference type="Proteomes" id="UP000248349"/>
    </source>
</evidence>
<evidence type="ECO:0000259" key="3">
    <source>
        <dbReference type="Pfam" id="PF05368"/>
    </source>
</evidence>
<dbReference type="OrthoDB" id="9997102at2759"/>
<protein>
    <submittedName>
        <fullName evidence="4">NmrA-like family protein</fullName>
    </submittedName>
</protein>
<evidence type="ECO:0000313" key="4">
    <source>
        <dbReference type="EMBL" id="PYH49591.1"/>
    </source>
</evidence>
<evidence type="ECO:0000256" key="2">
    <source>
        <dbReference type="ARBA" id="ARBA00022857"/>
    </source>
</evidence>